<dbReference type="PROSITE" id="PS51257">
    <property type="entry name" value="PROKAR_LIPOPROTEIN"/>
    <property type="match status" value="1"/>
</dbReference>
<proteinExistence type="predicted"/>
<protein>
    <submittedName>
        <fullName evidence="1">Uncharacterized protein</fullName>
    </submittedName>
</protein>
<dbReference type="Proteomes" id="UP000254400">
    <property type="component" value="Unassembled WGS sequence"/>
</dbReference>
<evidence type="ECO:0000313" key="2">
    <source>
        <dbReference type="Proteomes" id="UP000254400"/>
    </source>
</evidence>
<dbReference type="EMBL" id="UGSC01000001">
    <property type="protein sequence ID" value="SUA70224.1"/>
    <property type="molecule type" value="Genomic_DNA"/>
</dbReference>
<dbReference type="GeneID" id="93346456"/>
<sequence>MKFKMFIAISLVLILMGCEKSYKTYYDQKYIETIRTSKGDIMVFTDEDGQKNGFIISSDKTFKVVKNKLYDVDISLETISQHEGFVQQLSEVKSK</sequence>
<name>A0A378XZG4_PAEPO</name>
<dbReference type="AlphaFoldDB" id="A0A378XZG4"/>
<organism evidence="1 2">
    <name type="scientific">Paenibacillus polymyxa</name>
    <name type="common">Bacillus polymyxa</name>
    <dbReference type="NCBI Taxonomy" id="1406"/>
    <lineage>
        <taxon>Bacteria</taxon>
        <taxon>Bacillati</taxon>
        <taxon>Bacillota</taxon>
        <taxon>Bacilli</taxon>
        <taxon>Bacillales</taxon>
        <taxon>Paenibacillaceae</taxon>
        <taxon>Paenibacillus</taxon>
    </lineage>
</organism>
<reference evidence="1 2" key="1">
    <citation type="submission" date="2018-06" db="EMBL/GenBank/DDBJ databases">
        <authorList>
            <consortium name="Pathogen Informatics"/>
            <person name="Doyle S."/>
        </authorList>
    </citation>
    <scope>NUCLEOTIDE SEQUENCE [LARGE SCALE GENOMIC DNA]</scope>
    <source>
        <strain evidence="1 2">NCTC10343</strain>
    </source>
</reference>
<evidence type="ECO:0000313" key="1">
    <source>
        <dbReference type="EMBL" id="SUA70224.1"/>
    </source>
</evidence>
<dbReference type="RefSeq" id="WP_019687618.1">
    <property type="nucleotide sequence ID" value="NZ_CP036496.1"/>
</dbReference>
<accession>A0A378XZG4</accession>
<gene>
    <name evidence="1" type="ORF">NCTC10343_03094</name>
</gene>